<gene>
    <name evidence="10" type="ORF">CP959_06520</name>
</gene>
<dbReference type="InterPro" id="IPR001650">
    <property type="entry name" value="Helicase_C-like"/>
</dbReference>
<evidence type="ECO:0000313" key="11">
    <source>
        <dbReference type="Proteomes" id="UP000290580"/>
    </source>
</evidence>
<dbReference type="EMBL" id="NXIC01000003">
    <property type="protein sequence ID" value="RXI26052.1"/>
    <property type="molecule type" value="Genomic_DNA"/>
</dbReference>
<dbReference type="Proteomes" id="UP000290580">
    <property type="component" value="Unassembled WGS sequence"/>
</dbReference>
<dbReference type="InterPro" id="IPR027417">
    <property type="entry name" value="P-loop_NTPase"/>
</dbReference>
<feature type="domain" description="Helicase C-terminal" evidence="9">
    <location>
        <begin position="205"/>
        <end position="357"/>
    </location>
</feature>
<dbReference type="GO" id="GO:0004386">
    <property type="term" value="F:helicase activity"/>
    <property type="evidence" value="ECO:0007669"/>
    <property type="project" value="UniProtKB-KW"/>
</dbReference>
<dbReference type="Gene3D" id="3.40.50.300">
    <property type="entry name" value="P-loop containing nucleotide triphosphate hydrolases"/>
    <property type="match status" value="2"/>
</dbReference>
<feature type="compositionally biased region" description="Basic residues" evidence="6">
    <location>
        <begin position="354"/>
        <end position="364"/>
    </location>
</feature>
<keyword evidence="1" id="KW-0547">Nucleotide-binding</keyword>
<feature type="domain" description="Helicase ATP-binding" evidence="7">
    <location>
        <begin position="6"/>
        <end position="181"/>
    </location>
</feature>
<dbReference type="InterPro" id="IPR044742">
    <property type="entry name" value="DEAD/DEAH_RhlB"/>
</dbReference>
<dbReference type="InterPro" id="IPR014001">
    <property type="entry name" value="Helicase_ATP-bd"/>
</dbReference>
<evidence type="ECO:0000259" key="9">
    <source>
        <dbReference type="PROSITE" id="PS51194"/>
    </source>
</evidence>
<reference evidence="10 11" key="1">
    <citation type="submission" date="2017-09" db="EMBL/GenBank/DDBJ databases">
        <title>Genomics of the genus Arcobacter.</title>
        <authorList>
            <person name="Perez-Cataluna A."/>
            <person name="Figueras M.J."/>
            <person name="Salas-Masso N."/>
        </authorList>
    </citation>
    <scope>NUCLEOTIDE SEQUENCE [LARGE SCALE GENOMIC DNA]</scope>
    <source>
        <strain evidence="10 11">LMG 6621</strain>
    </source>
</reference>
<keyword evidence="3 10" id="KW-0347">Helicase</keyword>
<evidence type="ECO:0000256" key="3">
    <source>
        <dbReference type="ARBA" id="ARBA00022806"/>
    </source>
</evidence>
<dbReference type="PROSITE" id="PS51193">
    <property type="entry name" value="HELICASE_ATP_BIND_2"/>
    <property type="match status" value="1"/>
</dbReference>
<evidence type="ECO:0000256" key="5">
    <source>
        <dbReference type="ARBA" id="ARBA00038437"/>
    </source>
</evidence>
<dbReference type="SUPFAM" id="SSF52540">
    <property type="entry name" value="P-loop containing nucleoside triphosphate hydrolases"/>
    <property type="match status" value="1"/>
</dbReference>
<dbReference type="SMART" id="SM00490">
    <property type="entry name" value="HELICc"/>
    <property type="match status" value="1"/>
</dbReference>
<comment type="similarity">
    <text evidence="5">Belongs to the DEAD box helicase family.</text>
</comment>
<feature type="domain" description="Helicase ATP-binding" evidence="8">
    <location>
        <begin position="1"/>
        <end position="268"/>
    </location>
</feature>
<dbReference type="InterPro" id="IPR050079">
    <property type="entry name" value="DEAD_box_RNA_helicase"/>
</dbReference>
<protein>
    <submittedName>
        <fullName evidence="10">ATP-dependent helicase</fullName>
    </submittedName>
</protein>
<dbReference type="PROSITE" id="PS51192">
    <property type="entry name" value="HELICASE_ATP_BIND_1"/>
    <property type="match status" value="1"/>
</dbReference>
<dbReference type="PROSITE" id="PS51194">
    <property type="entry name" value="HELICASE_CTER"/>
    <property type="match status" value="1"/>
</dbReference>
<proteinExistence type="inferred from homology"/>
<dbReference type="SMART" id="SM00487">
    <property type="entry name" value="DEXDc"/>
    <property type="match status" value="1"/>
</dbReference>
<evidence type="ECO:0000256" key="6">
    <source>
        <dbReference type="SAM" id="MobiDB-lite"/>
    </source>
</evidence>
<evidence type="ECO:0000259" key="8">
    <source>
        <dbReference type="PROSITE" id="PS51193"/>
    </source>
</evidence>
<evidence type="ECO:0000259" key="7">
    <source>
        <dbReference type="PROSITE" id="PS51192"/>
    </source>
</evidence>
<keyword evidence="4" id="KW-0067">ATP-binding</keyword>
<evidence type="ECO:0000313" key="10">
    <source>
        <dbReference type="EMBL" id="RXI26052.1"/>
    </source>
</evidence>
<feature type="compositionally biased region" description="Basic residues" evidence="6">
    <location>
        <begin position="381"/>
        <end position="395"/>
    </location>
</feature>
<evidence type="ECO:0000256" key="4">
    <source>
        <dbReference type="ARBA" id="ARBA00022840"/>
    </source>
</evidence>
<dbReference type="CDD" id="cd18787">
    <property type="entry name" value="SF2_C_DEAD"/>
    <property type="match status" value="1"/>
</dbReference>
<name>A0ABY0EHA1_9BACT</name>
<comment type="caution">
    <text evidence="10">The sequence shown here is derived from an EMBL/GenBank/DDBJ whole genome shotgun (WGS) entry which is preliminary data.</text>
</comment>
<accession>A0ABY0EHA1</accession>
<organism evidence="10 11">
    <name type="scientific">Aliarcobacter skirrowii CCUG 10374</name>
    <dbReference type="NCBI Taxonomy" id="1032239"/>
    <lineage>
        <taxon>Bacteria</taxon>
        <taxon>Pseudomonadati</taxon>
        <taxon>Campylobacterota</taxon>
        <taxon>Epsilonproteobacteria</taxon>
        <taxon>Campylobacterales</taxon>
        <taxon>Arcobacteraceae</taxon>
        <taxon>Aliarcobacter</taxon>
    </lineage>
</organism>
<dbReference type="Pfam" id="PF00271">
    <property type="entry name" value="Helicase_C"/>
    <property type="match status" value="1"/>
</dbReference>
<dbReference type="CDD" id="cd00268">
    <property type="entry name" value="DEADc"/>
    <property type="match status" value="1"/>
</dbReference>
<dbReference type="InterPro" id="IPR011545">
    <property type="entry name" value="DEAD/DEAH_box_helicase_dom"/>
</dbReference>
<dbReference type="Pfam" id="PF00270">
    <property type="entry name" value="DEAD"/>
    <property type="match status" value="1"/>
</dbReference>
<evidence type="ECO:0000256" key="1">
    <source>
        <dbReference type="ARBA" id="ARBA00022741"/>
    </source>
</evidence>
<dbReference type="PANTHER" id="PTHR47959:SF13">
    <property type="entry name" value="ATP-DEPENDENT RNA HELICASE RHLE"/>
    <property type="match status" value="1"/>
</dbReference>
<sequence>MQEKAIPIARKGRDIIGISQSGTGKSCAFILPILESILKDQELGKNRVLRALIIAPTRELAKQIVKSIENYSKYMDVKTVSILGGESKNLQAKKLSNGVDIAVATAGRLLEHIKENSINLSSVTKVVIDELDVMLDMGFLKDLEQILPYIGKNRQISMFSATINSTVKTLAKQFLNDPVVIEVTTQRSNVKNITHEAILVDEDRKLEALSYFIGSKNISQALVFVNQKSQADTLVENLNLDGLKAACIHGDVRQSTRALALRKFKEKELRVLVATDIAARGIDIENLPCVINFALPQSIDDFTHRVGRTGRAGNDGLAITFLSVKDYKFFADIEKELILSVKRYELEGFATKEKKPRVKSKQQKSIKDKKFEAKKREEKVKKPKKTKSKKVTKRG</sequence>
<keyword evidence="11" id="KW-1185">Reference proteome</keyword>
<dbReference type="InterPro" id="IPR014013">
    <property type="entry name" value="Helic_SF1/SF2_ATP-bd_DinG/Rad3"/>
</dbReference>
<keyword evidence="2" id="KW-0378">Hydrolase</keyword>
<feature type="region of interest" description="Disordered" evidence="6">
    <location>
        <begin position="352"/>
        <end position="395"/>
    </location>
</feature>
<dbReference type="PANTHER" id="PTHR47959">
    <property type="entry name" value="ATP-DEPENDENT RNA HELICASE RHLE-RELATED"/>
    <property type="match status" value="1"/>
</dbReference>
<feature type="compositionally biased region" description="Basic and acidic residues" evidence="6">
    <location>
        <begin position="365"/>
        <end position="380"/>
    </location>
</feature>
<evidence type="ECO:0000256" key="2">
    <source>
        <dbReference type="ARBA" id="ARBA00022801"/>
    </source>
</evidence>